<accession>A0ABQ9HLL1</accession>
<keyword evidence="4" id="KW-1185">Reference proteome</keyword>
<name>A0ABQ9HLL1_9NEOP</name>
<proteinExistence type="predicted"/>
<gene>
    <name evidence="3" type="ORF">PR048_011381</name>
</gene>
<dbReference type="Proteomes" id="UP001159363">
    <property type="component" value="Chromosome X"/>
</dbReference>
<dbReference type="Gene3D" id="1.10.340.70">
    <property type="match status" value="1"/>
</dbReference>
<reference evidence="3 4" key="1">
    <citation type="submission" date="2023-02" db="EMBL/GenBank/DDBJ databases">
        <title>LHISI_Scaffold_Assembly.</title>
        <authorList>
            <person name="Stuart O.P."/>
            <person name="Cleave R."/>
            <person name="Magrath M.J.L."/>
            <person name="Mikheyev A.S."/>
        </authorList>
    </citation>
    <scope>NUCLEOTIDE SEQUENCE [LARGE SCALE GENOMIC DNA]</scope>
    <source>
        <strain evidence="3">Daus_M_001</strain>
        <tissue evidence="3">Leg muscle</tissue>
    </source>
</reference>
<dbReference type="Pfam" id="PF17921">
    <property type="entry name" value="Integrase_H2C2"/>
    <property type="match status" value="1"/>
</dbReference>
<organism evidence="3 4">
    <name type="scientific">Dryococelus australis</name>
    <dbReference type="NCBI Taxonomy" id="614101"/>
    <lineage>
        <taxon>Eukaryota</taxon>
        <taxon>Metazoa</taxon>
        <taxon>Ecdysozoa</taxon>
        <taxon>Arthropoda</taxon>
        <taxon>Hexapoda</taxon>
        <taxon>Insecta</taxon>
        <taxon>Pterygota</taxon>
        <taxon>Neoptera</taxon>
        <taxon>Polyneoptera</taxon>
        <taxon>Phasmatodea</taxon>
        <taxon>Verophasmatodea</taxon>
        <taxon>Anareolatae</taxon>
        <taxon>Phasmatidae</taxon>
        <taxon>Eurycanthinae</taxon>
        <taxon>Dryococelus</taxon>
    </lineage>
</organism>
<evidence type="ECO:0000259" key="2">
    <source>
        <dbReference type="Pfam" id="PF17921"/>
    </source>
</evidence>
<sequence>MYVPGKYMYIADTLSRSALSEDKSFTAMESDLETHINLVIQQGWPDKTSLVKAEVQPFYKHRHEITVKDNLIFKDSNVVIPKLLRSDILRIIHEGHTGIEIWQQRARRTVFWPGINDIRVLINNCQVCQKYKGNQTKMPLVPQYEGAIPGKY</sequence>
<dbReference type="InterPro" id="IPR050951">
    <property type="entry name" value="Retrovirus_Pol_polyprotein"/>
</dbReference>
<dbReference type="PANTHER" id="PTHR37984">
    <property type="entry name" value="PROTEIN CBG26694"/>
    <property type="match status" value="1"/>
</dbReference>
<evidence type="ECO:0000313" key="3">
    <source>
        <dbReference type="EMBL" id="KAJ8885185.1"/>
    </source>
</evidence>
<comment type="caution">
    <text evidence="3">The sequence shown here is derived from an EMBL/GenBank/DDBJ whole genome shotgun (WGS) entry which is preliminary data.</text>
</comment>
<dbReference type="InterPro" id="IPR041588">
    <property type="entry name" value="Integrase_H2C2"/>
</dbReference>
<evidence type="ECO:0000313" key="4">
    <source>
        <dbReference type="Proteomes" id="UP001159363"/>
    </source>
</evidence>
<evidence type="ECO:0000256" key="1">
    <source>
        <dbReference type="ARBA" id="ARBA00012493"/>
    </source>
</evidence>
<dbReference type="PANTHER" id="PTHR37984:SF5">
    <property type="entry name" value="PROTEIN NYNRIN-LIKE"/>
    <property type="match status" value="1"/>
</dbReference>
<dbReference type="EMBL" id="JARBHB010000004">
    <property type="protein sequence ID" value="KAJ8885185.1"/>
    <property type="molecule type" value="Genomic_DNA"/>
</dbReference>
<protein>
    <recommendedName>
        <fullName evidence="1">RNA-directed DNA polymerase</fullName>
        <ecNumber evidence="1">2.7.7.49</ecNumber>
    </recommendedName>
</protein>
<dbReference type="EC" id="2.7.7.49" evidence="1"/>
<feature type="domain" description="Integrase zinc-binding" evidence="2">
    <location>
        <begin position="80"/>
        <end position="132"/>
    </location>
</feature>